<organism evidence="1 2">
    <name type="scientific">Magnetospirillum fulvum MGU-K5</name>
    <dbReference type="NCBI Taxonomy" id="1316936"/>
    <lineage>
        <taxon>Bacteria</taxon>
        <taxon>Pseudomonadati</taxon>
        <taxon>Pseudomonadota</taxon>
        <taxon>Alphaproteobacteria</taxon>
        <taxon>Rhodospirillales</taxon>
        <taxon>Rhodospirillaceae</taxon>
        <taxon>Magnetospirillum</taxon>
    </lineage>
</organism>
<protein>
    <submittedName>
        <fullName evidence="1">Uncharacterized protein</fullName>
    </submittedName>
</protein>
<proteinExistence type="predicted"/>
<evidence type="ECO:0000313" key="1">
    <source>
        <dbReference type="EMBL" id="EPY00611.1"/>
    </source>
</evidence>
<reference evidence="1 2" key="1">
    <citation type="submission" date="2013-04" db="EMBL/GenBank/DDBJ databases">
        <authorList>
            <person name="Kuznetsov B."/>
            <person name="Ivanovsky R."/>
        </authorList>
    </citation>
    <scope>NUCLEOTIDE SEQUENCE [LARGE SCALE GENOMIC DNA]</scope>
    <source>
        <strain evidence="1 2">MGU-K5</strain>
    </source>
</reference>
<name>S9TEI2_MAGFU</name>
<dbReference type="STRING" id="1316936.K678_15189"/>
<sequence>MGFFSGKSGADPFLSLVKASSARKAKAELWLKYYRDNQAEDLLALIRRRWSRPEDFRLFQINLVRKITNKRAMVYKSPPVRSFDGWDQAAGEALYREIGANLTLKKANRLTKLLKTTALQVGWNGARPTLAVVTPNILDVVADDPEAPSRIIVTHPGANDADTIYSDWTATSYQRRDWRGNVLPLAGNPDGVNPYGVLPFVALFDEAPDDAFFLPGGDDLIEAQQAVNVALANLWRAIELQAHGQAWAAGVPVGDTIKIGPDRAVTLPSDGKFGFAAPNAPIEEVLKAVEFVIKQTAVANDLAANVFELDAKAESGAAKEAENRDLLEARQDDVELWRVYEARLFEVLKAVVNTHQPGTIPESAALRTDFGEIGTSMSEAERLDAYQRRLDLGIWSPVDAMLADNPDIRTRGDALAELARRRDETATLGVGGFAGPTFPGTQQ</sequence>
<evidence type="ECO:0000313" key="2">
    <source>
        <dbReference type="Proteomes" id="UP000015350"/>
    </source>
</evidence>
<dbReference type="RefSeq" id="WP_021133325.1">
    <property type="nucleotide sequence ID" value="NZ_AQPH01000079.1"/>
</dbReference>
<dbReference type="PATRIC" id="fig|1316936.3.peg.3027"/>
<comment type="caution">
    <text evidence="1">The sequence shown here is derived from an EMBL/GenBank/DDBJ whole genome shotgun (WGS) entry which is preliminary data.</text>
</comment>
<accession>S9TEI2</accession>
<dbReference type="AlphaFoldDB" id="S9TEI2"/>
<gene>
    <name evidence="1" type="ORF">K678_15189</name>
</gene>
<dbReference type="Proteomes" id="UP000015350">
    <property type="component" value="Unassembled WGS sequence"/>
</dbReference>
<dbReference type="EMBL" id="AQPH01000079">
    <property type="protein sequence ID" value="EPY00611.1"/>
    <property type="molecule type" value="Genomic_DNA"/>
</dbReference>
<dbReference type="eggNOG" id="ENOG5033RVJ">
    <property type="taxonomic scope" value="Bacteria"/>
</dbReference>